<dbReference type="InterPro" id="IPR001078">
    <property type="entry name" value="2-oxoacid_DH_actylTfrase"/>
</dbReference>
<keyword evidence="4 7" id="KW-0808">Transferase</keyword>
<dbReference type="SUPFAM" id="SSF51230">
    <property type="entry name" value="Single hybrid motif"/>
    <property type="match status" value="1"/>
</dbReference>
<organism evidence="10 11">
    <name type="scientific">Hydrogenophaga taeniospiralis CCUG 15921</name>
    <dbReference type="NCBI Taxonomy" id="1281780"/>
    <lineage>
        <taxon>Bacteria</taxon>
        <taxon>Pseudomonadati</taxon>
        <taxon>Pseudomonadota</taxon>
        <taxon>Betaproteobacteria</taxon>
        <taxon>Burkholderiales</taxon>
        <taxon>Comamonadaceae</taxon>
        <taxon>Hydrogenophaga</taxon>
    </lineage>
</organism>
<dbReference type="Pfam" id="PF02817">
    <property type="entry name" value="E3_binding"/>
    <property type="match status" value="1"/>
</dbReference>
<evidence type="ECO:0000256" key="1">
    <source>
        <dbReference type="ARBA" id="ARBA00001938"/>
    </source>
</evidence>
<comment type="cofactor">
    <cofactor evidence="1 7">
        <name>(R)-lipoate</name>
        <dbReference type="ChEBI" id="CHEBI:83088"/>
    </cofactor>
</comment>
<evidence type="ECO:0000256" key="5">
    <source>
        <dbReference type="ARBA" id="ARBA00022823"/>
    </source>
</evidence>
<reference evidence="10" key="1">
    <citation type="submission" date="2013-01" db="EMBL/GenBank/DDBJ databases">
        <title>Genome draft of Hydrogenophaga taeniospiralis 2K1.</title>
        <authorList>
            <person name="Gomila M."/>
            <person name="Lalucat J."/>
        </authorList>
    </citation>
    <scope>NUCLEOTIDE SEQUENCE</scope>
    <source>
        <strain evidence="10">CCUG 15921</strain>
    </source>
</reference>
<dbReference type="RefSeq" id="WP_068168263.1">
    <property type="nucleotide sequence ID" value="NZ_AOGK01000028.1"/>
</dbReference>
<dbReference type="InterPro" id="IPR011053">
    <property type="entry name" value="Single_hybrid_motif"/>
</dbReference>
<keyword evidence="5 7" id="KW-0450">Lipoyl</keyword>
<accession>A0A9X4SBZ4</accession>
<gene>
    <name evidence="10" type="ORF">H010_22011</name>
</gene>
<dbReference type="GO" id="GO:0031405">
    <property type="term" value="F:lipoic acid binding"/>
    <property type="evidence" value="ECO:0007669"/>
    <property type="project" value="TreeGrafter"/>
</dbReference>
<dbReference type="OrthoDB" id="2086224at2"/>
<evidence type="ECO:0000256" key="6">
    <source>
        <dbReference type="ARBA" id="ARBA00023315"/>
    </source>
</evidence>
<dbReference type="SUPFAM" id="SSF47005">
    <property type="entry name" value="Peripheral subunit-binding domain of 2-oxo acid dehydrogenase complex"/>
    <property type="match status" value="1"/>
</dbReference>
<evidence type="ECO:0000256" key="2">
    <source>
        <dbReference type="ARBA" id="ARBA00007317"/>
    </source>
</evidence>
<evidence type="ECO:0000256" key="4">
    <source>
        <dbReference type="ARBA" id="ARBA00022679"/>
    </source>
</evidence>
<feature type="domain" description="Lipoyl-binding" evidence="8">
    <location>
        <begin position="1"/>
        <end position="75"/>
    </location>
</feature>
<dbReference type="InterPro" id="IPR003016">
    <property type="entry name" value="2-oxoA_DH_lipoyl-BS"/>
</dbReference>
<dbReference type="EMBL" id="AOGK01000028">
    <property type="protein sequence ID" value="MDG5977944.1"/>
    <property type="molecule type" value="Genomic_DNA"/>
</dbReference>
<dbReference type="PANTHER" id="PTHR43178">
    <property type="entry name" value="DIHYDROLIPOAMIDE ACETYLTRANSFERASE COMPONENT OF PYRUVATE DEHYDROGENASE COMPLEX"/>
    <property type="match status" value="1"/>
</dbReference>
<dbReference type="GO" id="GO:0005737">
    <property type="term" value="C:cytoplasm"/>
    <property type="evidence" value="ECO:0007669"/>
    <property type="project" value="TreeGrafter"/>
</dbReference>
<comment type="subunit">
    <text evidence="3">Forms a 24-polypeptide structural core with octahedral symmetry.</text>
</comment>
<dbReference type="Pfam" id="PF00364">
    <property type="entry name" value="Biotin_lipoyl"/>
    <property type="match status" value="1"/>
</dbReference>
<comment type="caution">
    <text evidence="10">The sequence shown here is derived from an EMBL/GenBank/DDBJ whole genome shotgun (WGS) entry which is preliminary data.</text>
</comment>
<dbReference type="Proteomes" id="UP001152876">
    <property type="component" value="Unassembled WGS sequence"/>
</dbReference>
<dbReference type="PANTHER" id="PTHR43178:SF5">
    <property type="entry name" value="LIPOAMIDE ACYLTRANSFERASE COMPONENT OF BRANCHED-CHAIN ALPHA-KETO ACID DEHYDROGENASE COMPLEX, MITOCHONDRIAL"/>
    <property type="match status" value="1"/>
</dbReference>
<dbReference type="Gene3D" id="2.40.50.100">
    <property type="match status" value="1"/>
</dbReference>
<evidence type="ECO:0000256" key="7">
    <source>
        <dbReference type="RuleBase" id="RU003423"/>
    </source>
</evidence>
<dbReference type="EC" id="2.3.1.-" evidence="7"/>
<dbReference type="InterPro" id="IPR036625">
    <property type="entry name" value="E3-bd_dom_sf"/>
</dbReference>
<dbReference type="InterPro" id="IPR000089">
    <property type="entry name" value="Biotin_lipoyl"/>
</dbReference>
<dbReference type="InterPro" id="IPR023213">
    <property type="entry name" value="CAT-like_dom_sf"/>
</dbReference>
<dbReference type="SUPFAM" id="SSF52777">
    <property type="entry name" value="CoA-dependent acyltransferases"/>
    <property type="match status" value="1"/>
</dbReference>
<keyword evidence="6 7" id="KW-0012">Acyltransferase</keyword>
<dbReference type="InterPro" id="IPR050743">
    <property type="entry name" value="2-oxoacid_DH_E2_comp"/>
</dbReference>
<dbReference type="PROSITE" id="PS51826">
    <property type="entry name" value="PSBD"/>
    <property type="match status" value="1"/>
</dbReference>
<dbReference type="GO" id="GO:0016407">
    <property type="term" value="F:acetyltransferase activity"/>
    <property type="evidence" value="ECO:0007669"/>
    <property type="project" value="TreeGrafter"/>
</dbReference>
<evidence type="ECO:0000259" key="8">
    <source>
        <dbReference type="PROSITE" id="PS50968"/>
    </source>
</evidence>
<evidence type="ECO:0000313" key="10">
    <source>
        <dbReference type="EMBL" id="MDG5977944.1"/>
    </source>
</evidence>
<evidence type="ECO:0000256" key="3">
    <source>
        <dbReference type="ARBA" id="ARBA00011484"/>
    </source>
</evidence>
<dbReference type="InterPro" id="IPR004167">
    <property type="entry name" value="PSBD"/>
</dbReference>
<evidence type="ECO:0000259" key="9">
    <source>
        <dbReference type="PROSITE" id="PS51826"/>
    </source>
</evidence>
<dbReference type="PROSITE" id="PS00189">
    <property type="entry name" value="LIPOYL"/>
    <property type="match status" value="1"/>
</dbReference>
<evidence type="ECO:0000313" key="11">
    <source>
        <dbReference type="Proteomes" id="UP001152876"/>
    </source>
</evidence>
<proteinExistence type="inferred from homology"/>
<dbReference type="Gene3D" id="4.10.320.10">
    <property type="entry name" value="E3-binding domain"/>
    <property type="match status" value="1"/>
</dbReference>
<protein>
    <recommendedName>
        <fullName evidence="7">Dihydrolipoamide acetyltransferase component of pyruvate dehydrogenase complex</fullName>
        <ecNumber evidence="7">2.3.1.-</ecNumber>
    </recommendedName>
</protein>
<dbReference type="CDD" id="cd06849">
    <property type="entry name" value="lipoyl_domain"/>
    <property type="match status" value="1"/>
</dbReference>
<dbReference type="AlphaFoldDB" id="A0A9X4SBZ4"/>
<keyword evidence="11" id="KW-1185">Reference proteome</keyword>
<name>A0A9X4SBZ4_9BURK</name>
<sequence length="407" mass="42758">MAEFLMPSLGADMETGKVVQWLVKPGDRVKPGDVVAVVETHKGAIDVEIFLDGVIDQLAALDQEMPVGAVLAQVRPQGEGVPDAPAPERRGVGAPMVEPGGPRALPVSVMPVPPPPQVGPPVRVRVSPAARQRARALGLNPDALPGSGVGGMVSLRDVDRAAAQAKPAPDRAATAAAAPHPRAGGFDAAQMRQAIAAAMSRSKREIPHYYLSDSIDFTAARDWLEAWNRERAPEQRLLGAVLLLKATARALCEVPQLNGFYENGAFRAASGIHVGWAIALRGGGLVAPAIHDADRASLGELMAALSDLVQRARTGRLRSSELTDPTITVTSLGERGAQSVLGVIYPPQVAIVGFGRVVQLPWVVDGQVQVRPVVNVTLAADHRASDGHLGGRLLAAIERALQSPQDL</sequence>
<dbReference type="PROSITE" id="PS50968">
    <property type="entry name" value="BIOTINYL_LIPOYL"/>
    <property type="match status" value="1"/>
</dbReference>
<dbReference type="Pfam" id="PF00198">
    <property type="entry name" value="2-oxoacid_dh"/>
    <property type="match status" value="1"/>
</dbReference>
<comment type="similarity">
    <text evidence="2 7">Belongs to the 2-oxoacid dehydrogenase family.</text>
</comment>
<dbReference type="Gene3D" id="3.30.559.10">
    <property type="entry name" value="Chloramphenicol acetyltransferase-like domain"/>
    <property type="match status" value="1"/>
</dbReference>
<feature type="domain" description="Peripheral subunit-binding (PSBD)" evidence="9">
    <location>
        <begin position="125"/>
        <end position="162"/>
    </location>
</feature>